<accession>A0AAW6TWV1</accession>
<evidence type="ECO:0000313" key="1">
    <source>
        <dbReference type="EMBL" id="MDI6450127.1"/>
    </source>
</evidence>
<name>A0AAW6TWV1_9BACT</name>
<comment type="caution">
    <text evidence="1">The sequence shown here is derived from an EMBL/GenBank/DDBJ whole genome shotgun (WGS) entry which is preliminary data.</text>
</comment>
<dbReference type="RefSeq" id="WP_349245536.1">
    <property type="nucleotide sequence ID" value="NZ_JASCXX010000016.1"/>
</dbReference>
<dbReference type="CDD" id="cd11524">
    <property type="entry name" value="SYLF"/>
    <property type="match status" value="1"/>
</dbReference>
<reference evidence="1" key="1">
    <citation type="submission" date="2023-05" db="EMBL/GenBank/DDBJ databases">
        <title>Anaerotaeda fermentans gen. nov., sp. nov., a novel anaerobic planctomycete of the new family within the order Sedimentisphaerales isolated from Taman Peninsula, Russia.</title>
        <authorList>
            <person name="Khomyakova M.A."/>
            <person name="Merkel A.Y."/>
            <person name="Slobodkin A.I."/>
        </authorList>
    </citation>
    <scope>NUCLEOTIDE SEQUENCE</scope>
    <source>
        <strain evidence="1">M17dextr</strain>
    </source>
</reference>
<dbReference type="PROSITE" id="PS51257">
    <property type="entry name" value="PROKAR_LIPOPROTEIN"/>
    <property type="match status" value="1"/>
</dbReference>
<proteinExistence type="predicted"/>
<evidence type="ECO:0000313" key="2">
    <source>
        <dbReference type="Proteomes" id="UP001431776"/>
    </source>
</evidence>
<dbReference type="AlphaFoldDB" id="A0AAW6TWV1"/>
<gene>
    <name evidence="1" type="ORF">QJ522_13795</name>
</gene>
<dbReference type="Proteomes" id="UP001431776">
    <property type="component" value="Unassembled WGS sequence"/>
</dbReference>
<sequence>MKVLLAVLLVVMAGVGIGCATRPESLASRDLLSMQVEEAVSLFQSRDPSIQAYFSNSYGYAVLPRITKGAVFFGGAYGRGEVFARGVKVGYCSMSQASMGFSFGGQYFREIIFFQDKAAFDRFTMEDFTLAAQVTAVALETGSASRSDYHYGVAIFIVPDQGLMVDASVGGQKFQYEPAFIMYDEPATVIP</sequence>
<protein>
    <submittedName>
        <fullName evidence="1">Lipid-binding SYLF domain-containing protein</fullName>
    </submittedName>
</protein>
<keyword evidence="2" id="KW-1185">Reference proteome</keyword>
<dbReference type="EMBL" id="JASCXX010000016">
    <property type="protein sequence ID" value="MDI6450127.1"/>
    <property type="molecule type" value="Genomic_DNA"/>
</dbReference>
<organism evidence="1 2">
    <name type="scientific">Anaerobaca lacustris</name>
    <dbReference type="NCBI Taxonomy" id="3044600"/>
    <lineage>
        <taxon>Bacteria</taxon>
        <taxon>Pseudomonadati</taxon>
        <taxon>Planctomycetota</taxon>
        <taxon>Phycisphaerae</taxon>
        <taxon>Sedimentisphaerales</taxon>
        <taxon>Anaerobacaceae</taxon>
        <taxon>Anaerobaca</taxon>
    </lineage>
</organism>